<dbReference type="AlphaFoldDB" id="A0A1G6SQW5"/>
<dbReference type="PANTHER" id="PTHR36932">
    <property type="entry name" value="CAPSULAR POLYSACCHARIDE BIOSYNTHESIS PROTEIN"/>
    <property type="match status" value="1"/>
</dbReference>
<evidence type="ECO:0000313" key="2">
    <source>
        <dbReference type="Proteomes" id="UP000199501"/>
    </source>
</evidence>
<dbReference type="RefSeq" id="WP_091451889.1">
    <property type="nucleotide sequence ID" value="NZ_FMZZ01000008.1"/>
</dbReference>
<dbReference type="Proteomes" id="UP000199501">
    <property type="component" value="Unassembled WGS sequence"/>
</dbReference>
<dbReference type="EMBL" id="FMZZ01000008">
    <property type="protein sequence ID" value="SDD18597.1"/>
    <property type="molecule type" value="Genomic_DNA"/>
</dbReference>
<dbReference type="STRING" id="1271860.SAMN05216174_10891"/>
<dbReference type="GO" id="GO:0016874">
    <property type="term" value="F:ligase activity"/>
    <property type="evidence" value="ECO:0007669"/>
    <property type="project" value="UniProtKB-KW"/>
</dbReference>
<name>A0A1G6SQW5_9PSEU</name>
<gene>
    <name evidence="1" type="ORF">SAMN05216174_10891</name>
</gene>
<dbReference type="Gene3D" id="3.40.50.12780">
    <property type="entry name" value="N-terminal domain of ligase-like"/>
    <property type="match status" value="1"/>
</dbReference>
<accession>A0A1G6SQW5</accession>
<proteinExistence type="predicted"/>
<reference evidence="2" key="1">
    <citation type="submission" date="2016-10" db="EMBL/GenBank/DDBJ databases">
        <authorList>
            <person name="Varghese N."/>
            <person name="Submissions S."/>
        </authorList>
    </citation>
    <scope>NUCLEOTIDE SEQUENCE [LARGE SCALE GENOMIC DNA]</scope>
    <source>
        <strain evidence="2">IBRC-M 10403</strain>
    </source>
</reference>
<sequence>MTEIHAAKVYDEARQPHLRAVLSRMSAEAEKLTWPLEKLHELRDERLRALVRHAKENSPWHRERLADVEVEGLTGDDIRHLPTMNKADVMANWDEIVTDKRLTIKVAQAHLDKVTEHGPEYLFDEFHIVTTGGSSGLTGLFPWDFDGWLEAGLGSWRLMPWVVKNLDLSPPRGAFVGAAHASHMSDAIRATFDTGDASCKVPVTLPLNDIVDALNAFQPNQILAYPSILWRLALEQQEGRLDIKPEVMLGGAEPLLPHMRETIETAFGAPVVDFYGTSETWMLASSMPGRPELHLGEDLAVYEPVDAEHAPVPPGVPAAKLLVTNVINKVFPLIRYEIADEVLFLDEPNPGPWTGRRIAPVSGRHDDVFEYPDGVYVHPYVFWTPLWDSRIAQYQVRQTADGADITVELREPCDLAPIRAALVAAMREAGHPGPVVGIAAVDRIPRNPVSGKIKSFVFLPKGR</sequence>
<organism evidence="1 2">
    <name type="scientific">Actinokineospora iranica</name>
    <dbReference type="NCBI Taxonomy" id="1271860"/>
    <lineage>
        <taxon>Bacteria</taxon>
        <taxon>Bacillati</taxon>
        <taxon>Actinomycetota</taxon>
        <taxon>Actinomycetes</taxon>
        <taxon>Pseudonocardiales</taxon>
        <taxon>Pseudonocardiaceae</taxon>
        <taxon>Actinokineospora</taxon>
    </lineage>
</organism>
<keyword evidence="2" id="KW-1185">Reference proteome</keyword>
<evidence type="ECO:0000313" key="1">
    <source>
        <dbReference type="EMBL" id="SDD18597.1"/>
    </source>
</evidence>
<protein>
    <submittedName>
        <fullName evidence="1">Phenylacetate-coenzyme A ligase PaaK, adenylate-forming domain family</fullName>
    </submittedName>
</protein>
<dbReference type="InterPro" id="IPR042099">
    <property type="entry name" value="ANL_N_sf"/>
</dbReference>
<dbReference type="PANTHER" id="PTHR36932:SF1">
    <property type="entry name" value="CAPSULAR POLYSACCHARIDE BIOSYNTHESIS PROTEIN"/>
    <property type="match status" value="1"/>
</dbReference>
<dbReference type="InterPro" id="IPR053158">
    <property type="entry name" value="CapK_Type1_Caps_Biosynth"/>
</dbReference>
<keyword evidence="1" id="KW-0436">Ligase</keyword>
<dbReference type="SUPFAM" id="SSF56801">
    <property type="entry name" value="Acetyl-CoA synthetase-like"/>
    <property type="match status" value="1"/>
</dbReference>
<dbReference type="OrthoDB" id="580775at2"/>